<dbReference type="EMBL" id="CQPA01000011">
    <property type="protein sequence ID" value="CNU10590.1"/>
    <property type="molecule type" value="Genomic_DNA"/>
</dbReference>
<protein>
    <submittedName>
        <fullName evidence="2">Uncharacterized protein</fullName>
    </submittedName>
</protein>
<dbReference type="AlphaFoldDB" id="A0A655CEX7"/>
<name>A0A655CEX7_SALET</name>
<evidence type="ECO:0000256" key="1">
    <source>
        <dbReference type="SAM" id="MobiDB-lite"/>
    </source>
</evidence>
<organism evidence="2 3">
    <name type="scientific">Salmonella enterica subsp. enterica serovar Bovismorbificans</name>
    <dbReference type="NCBI Taxonomy" id="58097"/>
    <lineage>
        <taxon>Bacteria</taxon>
        <taxon>Pseudomonadati</taxon>
        <taxon>Pseudomonadota</taxon>
        <taxon>Gammaproteobacteria</taxon>
        <taxon>Enterobacterales</taxon>
        <taxon>Enterobacteriaceae</taxon>
        <taxon>Salmonella</taxon>
    </lineage>
</organism>
<sequence length="58" mass="7365">MTRRQHRRIIVFPHHAPGDEDRVQRHEDGLYHQNRQHRQRQRRQFPQLQAHQRHCQEQ</sequence>
<proteinExistence type="predicted"/>
<evidence type="ECO:0000313" key="2">
    <source>
        <dbReference type="EMBL" id="CNU10590.1"/>
    </source>
</evidence>
<feature type="compositionally biased region" description="Basic and acidic residues" evidence="1">
    <location>
        <begin position="16"/>
        <end position="30"/>
    </location>
</feature>
<reference evidence="2 3" key="1">
    <citation type="submission" date="2015-03" db="EMBL/GenBank/DDBJ databases">
        <authorList>
            <consortium name="Pathogen Informatics"/>
        </authorList>
    </citation>
    <scope>NUCLEOTIDE SEQUENCE [LARGE SCALE GENOMIC DNA]</scope>
    <source>
        <strain evidence="2 3">A1104</strain>
    </source>
</reference>
<feature type="compositionally biased region" description="Basic residues" evidence="1">
    <location>
        <begin position="34"/>
        <end position="43"/>
    </location>
</feature>
<accession>A0A655CEX7</accession>
<feature type="region of interest" description="Disordered" evidence="1">
    <location>
        <begin position="1"/>
        <end position="58"/>
    </location>
</feature>
<dbReference type="Proteomes" id="UP000041314">
    <property type="component" value="Unassembled WGS sequence"/>
</dbReference>
<gene>
    <name evidence="2" type="ORF">ERS008198_01926</name>
</gene>
<evidence type="ECO:0000313" key="3">
    <source>
        <dbReference type="Proteomes" id="UP000041314"/>
    </source>
</evidence>